<name>A0A7S2P053_9DINO</name>
<dbReference type="EMBL" id="HBGW01042823">
    <property type="protein sequence ID" value="CAD9568181.1"/>
    <property type="molecule type" value="Transcribed_RNA"/>
</dbReference>
<dbReference type="PROSITE" id="PS50089">
    <property type="entry name" value="ZF_RING_2"/>
    <property type="match status" value="1"/>
</dbReference>
<dbReference type="PANTHER" id="PTHR45969:SF69">
    <property type="entry name" value="FINGER DOMAIN PROTEIN, PUTATIVE (AFU_ORTHOLOGUE AFUA_3G12190)-RELATED"/>
    <property type="match status" value="1"/>
</dbReference>
<proteinExistence type="predicted"/>
<dbReference type="InterPro" id="IPR001841">
    <property type="entry name" value="Znf_RING"/>
</dbReference>
<dbReference type="GO" id="GO:0008270">
    <property type="term" value="F:zinc ion binding"/>
    <property type="evidence" value="ECO:0007669"/>
    <property type="project" value="UniProtKB-KW"/>
</dbReference>
<dbReference type="SUPFAM" id="SSF57850">
    <property type="entry name" value="RING/U-box"/>
    <property type="match status" value="1"/>
</dbReference>
<sequence length="234" mass="26347">MPAVDPPAVAANLWKQGLSTTGLTAGLRWRWRHVELLGGCLVWSAWKRSGGRAHSNVDLVPRGMLDLRLTSCDITKLDGATQFKLSPARGHDWKSLPYRQSFRTFVFDAKDSGLSRDEWCRALHKHAHFGRRVAEEMALSPLPPLATQLIPSEGMQAYGICSQQEVEGSCVDECPICFEDLDNLSVVARTPCGHVFHEDCVRRWLAKRGTCPLCREQLCDTERAERQPRRARPQ</sequence>
<dbReference type="PANTHER" id="PTHR45969">
    <property type="entry name" value="RING ZINC FINGER PROTEIN-RELATED"/>
    <property type="match status" value="1"/>
</dbReference>
<dbReference type="GO" id="GO:0016567">
    <property type="term" value="P:protein ubiquitination"/>
    <property type="evidence" value="ECO:0007669"/>
    <property type="project" value="TreeGrafter"/>
</dbReference>
<dbReference type="InterPro" id="IPR013083">
    <property type="entry name" value="Znf_RING/FYVE/PHD"/>
</dbReference>
<keyword evidence="1" id="KW-0479">Metal-binding</keyword>
<organism evidence="6">
    <name type="scientific">Zooxanthella nutricula</name>
    <dbReference type="NCBI Taxonomy" id="1333877"/>
    <lineage>
        <taxon>Eukaryota</taxon>
        <taxon>Sar</taxon>
        <taxon>Alveolata</taxon>
        <taxon>Dinophyceae</taxon>
        <taxon>Peridiniales</taxon>
        <taxon>Peridiniales incertae sedis</taxon>
        <taxon>Zooxanthella</taxon>
    </lineage>
</organism>
<evidence type="ECO:0000256" key="3">
    <source>
        <dbReference type="ARBA" id="ARBA00022833"/>
    </source>
</evidence>
<evidence type="ECO:0000259" key="5">
    <source>
        <dbReference type="PROSITE" id="PS50089"/>
    </source>
</evidence>
<protein>
    <recommendedName>
        <fullName evidence="5">RING-type domain-containing protein</fullName>
    </recommendedName>
</protein>
<evidence type="ECO:0000313" key="6">
    <source>
        <dbReference type="EMBL" id="CAD9568181.1"/>
    </source>
</evidence>
<accession>A0A7S2P053</accession>
<dbReference type="SMART" id="SM00744">
    <property type="entry name" value="RINGv"/>
    <property type="match status" value="1"/>
</dbReference>
<keyword evidence="2 4" id="KW-0863">Zinc-finger</keyword>
<dbReference type="Gene3D" id="3.30.40.10">
    <property type="entry name" value="Zinc/RING finger domain, C3HC4 (zinc finger)"/>
    <property type="match status" value="1"/>
</dbReference>
<feature type="domain" description="RING-type" evidence="5">
    <location>
        <begin position="174"/>
        <end position="215"/>
    </location>
</feature>
<dbReference type="GO" id="GO:0061630">
    <property type="term" value="F:ubiquitin protein ligase activity"/>
    <property type="evidence" value="ECO:0007669"/>
    <property type="project" value="TreeGrafter"/>
</dbReference>
<reference evidence="6" key="1">
    <citation type="submission" date="2021-01" db="EMBL/GenBank/DDBJ databases">
        <authorList>
            <person name="Corre E."/>
            <person name="Pelletier E."/>
            <person name="Niang G."/>
            <person name="Scheremetjew M."/>
            <person name="Finn R."/>
            <person name="Kale V."/>
            <person name="Holt S."/>
            <person name="Cochrane G."/>
            <person name="Meng A."/>
            <person name="Brown T."/>
            <person name="Cohen L."/>
        </authorList>
    </citation>
    <scope>NUCLEOTIDE SEQUENCE</scope>
    <source>
        <strain evidence="6">RCC3387</strain>
    </source>
</reference>
<evidence type="ECO:0000256" key="4">
    <source>
        <dbReference type="PROSITE-ProRule" id="PRU00175"/>
    </source>
</evidence>
<evidence type="ECO:0000256" key="2">
    <source>
        <dbReference type="ARBA" id="ARBA00022771"/>
    </source>
</evidence>
<dbReference type="SMART" id="SM00184">
    <property type="entry name" value="RING"/>
    <property type="match status" value="1"/>
</dbReference>
<keyword evidence="3" id="KW-0862">Zinc</keyword>
<evidence type="ECO:0000256" key="1">
    <source>
        <dbReference type="ARBA" id="ARBA00022723"/>
    </source>
</evidence>
<dbReference type="AlphaFoldDB" id="A0A7S2P053"/>
<dbReference type="Pfam" id="PF13639">
    <property type="entry name" value="zf-RING_2"/>
    <property type="match status" value="1"/>
</dbReference>
<dbReference type="SUPFAM" id="SSF50729">
    <property type="entry name" value="PH domain-like"/>
    <property type="match status" value="1"/>
</dbReference>
<dbReference type="InterPro" id="IPR011016">
    <property type="entry name" value="Znf_RING-CH"/>
</dbReference>
<gene>
    <name evidence="6" type="ORF">BRAN1462_LOCUS27133</name>
</gene>